<evidence type="ECO:0000256" key="1">
    <source>
        <dbReference type="SAM" id="MobiDB-lite"/>
    </source>
</evidence>
<dbReference type="Proteomes" id="UP000095287">
    <property type="component" value="Unplaced"/>
</dbReference>
<evidence type="ECO:0000313" key="2">
    <source>
        <dbReference type="Proteomes" id="UP000095287"/>
    </source>
</evidence>
<dbReference type="AlphaFoldDB" id="A0A1I8AGE6"/>
<organism evidence="2 3">
    <name type="scientific">Steinernema glaseri</name>
    <dbReference type="NCBI Taxonomy" id="37863"/>
    <lineage>
        <taxon>Eukaryota</taxon>
        <taxon>Metazoa</taxon>
        <taxon>Ecdysozoa</taxon>
        <taxon>Nematoda</taxon>
        <taxon>Chromadorea</taxon>
        <taxon>Rhabditida</taxon>
        <taxon>Tylenchina</taxon>
        <taxon>Panagrolaimomorpha</taxon>
        <taxon>Strongyloidoidea</taxon>
        <taxon>Steinernematidae</taxon>
        <taxon>Steinernema</taxon>
    </lineage>
</organism>
<evidence type="ECO:0000313" key="3">
    <source>
        <dbReference type="WBParaSite" id="L893_g5523.t1"/>
    </source>
</evidence>
<dbReference type="WBParaSite" id="L893_g5523.t1">
    <property type="protein sequence ID" value="L893_g5523.t1"/>
    <property type="gene ID" value="L893_g5523"/>
</dbReference>
<name>A0A1I8AGE6_9BILA</name>
<proteinExistence type="predicted"/>
<protein>
    <submittedName>
        <fullName evidence="3">C2H2-type domain-containing protein</fullName>
    </submittedName>
</protein>
<reference evidence="3" key="1">
    <citation type="submission" date="2016-11" db="UniProtKB">
        <authorList>
            <consortium name="WormBaseParasite"/>
        </authorList>
    </citation>
    <scope>IDENTIFICATION</scope>
</reference>
<feature type="compositionally biased region" description="Basic and acidic residues" evidence="1">
    <location>
        <begin position="71"/>
        <end position="98"/>
    </location>
</feature>
<keyword evidence="2" id="KW-1185">Reference proteome</keyword>
<feature type="compositionally biased region" description="Polar residues" evidence="1">
    <location>
        <begin position="53"/>
        <end position="68"/>
    </location>
</feature>
<accession>A0A1I8AGE6</accession>
<feature type="region of interest" description="Disordered" evidence="1">
    <location>
        <begin position="50"/>
        <end position="98"/>
    </location>
</feature>
<sequence length="230" mass="25902">MHRSSGAMASSDKKEFLSQCRDIKNTLVGLLESQKELRRTMMDYSARIGPHELSTSVMNNRESSSQIASAGEKEKGSSDEDGRYDASSEEKSEESDKMTEVISLIRVVSVCRVRKVRQHHIKIHEDLKVSCPVAGCSVTSGNSKWRNHLKREHNMTPNTLPAREKATLQNELDRNNERAINLELKYFPPTSLVSFSKTAGRDSVKPFCKKWTVRSKGVLTEGALLRYSIT</sequence>